<name>A0A7S4R8Z6_9DINO</name>
<dbReference type="EMBL" id="HBNR01045963">
    <property type="protein sequence ID" value="CAE4607251.1"/>
    <property type="molecule type" value="Transcribed_RNA"/>
</dbReference>
<evidence type="ECO:0000256" key="1">
    <source>
        <dbReference type="SAM" id="MobiDB-lite"/>
    </source>
</evidence>
<reference evidence="2" key="1">
    <citation type="submission" date="2021-01" db="EMBL/GenBank/DDBJ databases">
        <authorList>
            <person name="Corre E."/>
            <person name="Pelletier E."/>
            <person name="Niang G."/>
            <person name="Scheremetjew M."/>
            <person name="Finn R."/>
            <person name="Kale V."/>
            <person name="Holt S."/>
            <person name="Cochrane G."/>
            <person name="Meng A."/>
            <person name="Brown T."/>
            <person name="Cohen L."/>
        </authorList>
    </citation>
    <scope>NUCLEOTIDE SEQUENCE</scope>
    <source>
        <strain evidence="2">CCMP3105</strain>
    </source>
</reference>
<feature type="compositionally biased region" description="Low complexity" evidence="1">
    <location>
        <begin position="234"/>
        <end position="246"/>
    </location>
</feature>
<evidence type="ECO:0000313" key="2">
    <source>
        <dbReference type="EMBL" id="CAE4607251.1"/>
    </source>
</evidence>
<feature type="compositionally biased region" description="Low complexity" evidence="1">
    <location>
        <begin position="9"/>
        <end position="20"/>
    </location>
</feature>
<dbReference type="AlphaFoldDB" id="A0A7S4R8Z6"/>
<gene>
    <name evidence="2" type="ORF">AMON00008_LOCUS31994</name>
</gene>
<feature type="compositionally biased region" description="Low complexity" evidence="1">
    <location>
        <begin position="28"/>
        <end position="43"/>
    </location>
</feature>
<feature type="compositionally biased region" description="Acidic residues" evidence="1">
    <location>
        <begin position="44"/>
        <end position="67"/>
    </location>
</feature>
<accession>A0A7S4R8Z6</accession>
<feature type="compositionally biased region" description="Basic and acidic residues" evidence="1">
    <location>
        <begin position="306"/>
        <end position="316"/>
    </location>
</feature>
<feature type="compositionally biased region" description="Low complexity" evidence="1">
    <location>
        <begin position="208"/>
        <end position="222"/>
    </location>
</feature>
<feature type="region of interest" description="Disordered" evidence="1">
    <location>
        <begin position="290"/>
        <end position="375"/>
    </location>
</feature>
<proteinExistence type="predicted"/>
<sequence length="375" mass="37934">MPPPPEPPAEATRLSPAASASPPPEPPSQAAQPEEAAGPAEAAEAAEPDQADEAAQQEEPAWFEESAEAAGAAEPVEVIEGTEATPAATAGAGGVAALVEEQELEAITTATSSTEPYAAAAEVQQMEVSAMTTASTVPDAAVAKEQQLEDGRLDIPGPLEVQQPSLLLSSGTAAAQSALARRQDAMLAMFTPVGPHTANTGVDQQVLMQQQRQQQPHVPQQPGAGTPQGWQQQAGTPPAEAAPASAHGGGGWGSGTAPAASQDIPFCVLTPCTLGSMGFSVQNTFIHAAMPPPTPPAGASGRAHSLPRDMGSHRDAWGTATPSPRGRARSGSGDRGLARADDHAATPADEPPQQPGQTADGLGPCTARSPELLPR</sequence>
<feature type="region of interest" description="Disordered" evidence="1">
    <location>
        <begin position="208"/>
        <end position="257"/>
    </location>
</feature>
<organism evidence="2">
    <name type="scientific">Alexandrium monilatum</name>
    <dbReference type="NCBI Taxonomy" id="311494"/>
    <lineage>
        <taxon>Eukaryota</taxon>
        <taxon>Sar</taxon>
        <taxon>Alveolata</taxon>
        <taxon>Dinophyceae</taxon>
        <taxon>Gonyaulacales</taxon>
        <taxon>Pyrocystaceae</taxon>
        <taxon>Alexandrium</taxon>
    </lineage>
</organism>
<feature type="region of interest" description="Disordered" evidence="1">
    <location>
        <begin position="1"/>
        <end position="72"/>
    </location>
</feature>
<protein>
    <submittedName>
        <fullName evidence="2">Uncharacterized protein</fullName>
    </submittedName>
</protein>